<accession>A0ABV6V1N2</accession>
<feature type="domain" description="Zinc finger CGNR" evidence="1">
    <location>
        <begin position="140"/>
        <end position="182"/>
    </location>
</feature>
<dbReference type="Pfam" id="PF11706">
    <property type="entry name" value="zf-CGNR"/>
    <property type="match status" value="1"/>
</dbReference>
<dbReference type="PANTHER" id="PTHR35525:SF3">
    <property type="entry name" value="BLL6575 PROTEIN"/>
    <property type="match status" value="1"/>
</dbReference>
<dbReference type="InterPro" id="IPR021005">
    <property type="entry name" value="Znf_CGNR"/>
</dbReference>
<keyword evidence="3" id="KW-1185">Reference proteome</keyword>
<dbReference type="EMBL" id="JBHEZZ010000056">
    <property type="protein sequence ID" value="MFC1407630.1"/>
    <property type="molecule type" value="Genomic_DNA"/>
</dbReference>
<name>A0ABV6V1N2_9ACTN</name>
<dbReference type="Pfam" id="PF07336">
    <property type="entry name" value="ABATE"/>
    <property type="match status" value="1"/>
</dbReference>
<evidence type="ECO:0000259" key="1">
    <source>
        <dbReference type="Pfam" id="PF11706"/>
    </source>
</evidence>
<organism evidence="2 3">
    <name type="scientific">Streptacidiphilus cavernicola</name>
    <dbReference type="NCBI Taxonomy" id="3342716"/>
    <lineage>
        <taxon>Bacteria</taxon>
        <taxon>Bacillati</taxon>
        <taxon>Actinomycetota</taxon>
        <taxon>Actinomycetes</taxon>
        <taxon>Kitasatosporales</taxon>
        <taxon>Streptomycetaceae</taxon>
        <taxon>Streptacidiphilus</taxon>
    </lineage>
</organism>
<dbReference type="Gene3D" id="1.10.3300.10">
    <property type="entry name" value="Jann2411-like domain"/>
    <property type="match status" value="1"/>
</dbReference>
<dbReference type="InterPro" id="IPR023286">
    <property type="entry name" value="ABATE_dom_sf"/>
</dbReference>
<reference evidence="2 3" key="1">
    <citation type="submission" date="2024-09" db="EMBL/GenBank/DDBJ databases">
        <authorList>
            <person name="Lee S.D."/>
        </authorList>
    </citation>
    <scope>NUCLEOTIDE SEQUENCE [LARGE SCALE GENOMIC DNA]</scope>
    <source>
        <strain evidence="2 3">N1-5</strain>
    </source>
</reference>
<protein>
    <submittedName>
        <fullName evidence="2">CGNR zinc finger domain-containing protein</fullName>
    </submittedName>
</protein>
<gene>
    <name evidence="2" type="ORF">ACEZDJ_40815</name>
</gene>
<evidence type="ECO:0000313" key="3">
    <source>
        <dbReference type="Proteomes" id="UP001592528"/>
    </source>
</evidence>
<comment type="caution">
    <text evidence="2">The sequence shown here is derived from an EMBL/GenBank/DDBJ whole genome shotgun (WGS) entry which is preliminary data.</text>
</comment>
<dbReference type="InterPro" id="IPR010852">
    <property type="entry name" value="ABATE"/>
</dbReference>
<dbReference type="Proteomes" id="UP001592528">
    <property type="component" value="Unassembled WGS sequence"/>
</dbReference>
<dbReference type="SUPFAM" id="SSF160904">
    <property type="entry name" value="Jann2411-like"/>
    <property type="match status" value="1"/>
</dbReference>
<sequence>MTAKVSESDPDLDLDLAVELVNTVYALAAPPDRLTNTGAYQHILREARQDALADELTPADLPALRELRDSIAPLFAATDLTSASTLLNPLLSDAALVPQLATTDDGAHWVLSTGLHGLAALRARLLGALAAHLVRHGTARLGVCQAAPCTCAFVDRSRARTRRYCCDQCNDRAAATAYRRRRT</sequence>
<evidence type="ECO:0000313" key="2">
    <source>
        <dbReference type="EMBL" id="MFC1407630.1"/>
    </source>
</evidence>
<dbReference type="PANTHER" id="PTHR35525">
    <property type="entry name" value="BLL6575 PROTEIN"/>
    <property type="match status" value="1"/>
</dbReference>
<proteinExistence type="predicted"/>